<dbReference type="PROSITE" id="PS51257">
    <property type="entry name" value="PROKAR_LIPOPROTEIN"/>
    <property type="match status" value="1"/>
</dbReference>
<evidence type="ECO:0000256" key="3">
    <source>
        <dbReference type="PROSITE-ProRule" id="PRU00339"/>
    </source>
</evidence>
<protein>
    <submittedName>
        <fullName evidence="5">Uncharacterized protein</fullName>
    </submittedName>
</protein>
<accession>A0A074TGX7</accession>
<keyword evidence="6" id="KW-1185">Reference proteome</keyword>
<dbReference type="SUPFAM" id="SSF48452">
    <property type="entry name" value="TPR-like"/>
    <property type="match status" value="1"/>
</dbReference>
<gene>
    <name evidence="5" type="ORF">DL1_12755</name>
</gene>
<proteinExistence type="predicted"/>
<feature type="repeat" description="TPR" evidence="3">
    <location>
        <begin position="78"/>
        <end position="111"/>
    </location>
</feature>
<evidence type="ECO:0000313" key="6">
    <source>
        <dbReference type="Proteomes" id="UP000027725"/>
    </source>
</evidence>
<keyword evidence="1" id="KW-0677">Repeat</keyword>
<dbReference type="Pfam" id="PF13432">
    <property type="entry name" value="TPR_16"/>
    <property type="match status" value="1"/>
</dbReference>
<name>A0A074TGX7_9RHOB</name>
<feature type="chain" id="PRO_5001701382" evidence="4">
    <location>
        <begin position="28"/>
        <end position="189"/>
    </location>
</feature>
<dbReference type="PANTHER" id="PTHR44227:SF3">
    <property type="entry name" value="PROTEIN O-MANNOSYL-TRANSFERASE TMTC4"/>
    <property type="match status" value="1"/>
</dbReference>
<evidence type="ECO:0000256" key="2">
    <source>
        <dbReference type="ARBA" id="ARBA00022803"/>
    </source>
</evidence>
<dbReference type="InterPro" id="IPR019734">
    <property type="entry name" value="TPR_rpt"/>
</dbReference>
<keyword evidence="2 3" id="KW-0802">TPR repeat</keyword>
<evidence type="ECO:0000313" key="5">
    <source>
        <dbReference type="EMBL" id="KEP68253.1"/>
    </source>
</evidence>
<dbReference type="EMBL" id="JHEH01000039">
    <property type="protein sequence ID" value="KEP68253.1"/>
    <property type="molecule type" value="Genomic_DNA"/>
</dbReference>
<organism evidence="5 6">
    <name type="scientific">Thioclava dalianensis</name>
    <dbReference type="NCBI Taxonomy" id="1185766"/>
    <lineage>
        <taxon>Bacteria</taxon>
        <taxon>Pseudomonadati</taxon>
        <taxon>Pseudomonadota</taxon>
        <taxon>Alphaproteobacteria</taxon>
        <taxon>Rhodobacterales</taxon>
        <taxon>Paracoccaceae</taxon>
        <taxon>Thioclava</taxon>
    </lineage>
</organism>
<evidence type="ECO:0000256" key="4">
    <source>
        <dbReference type="SAM" id="SignalP"/>
    </source>
</evidence>
<dbReference type="AlphaFoldDB" id="A0A074TGX7"/>
<dbReference type="eggNOG" id="COG0457">
    <property type="taxonomic scope" value="Bacteria"/>
</dbReference>
<comment type="caution">
    <text evidence="5">The sequence shown here is derived from an EMBL/GenBank/DDBJ whole genome shotgun (WGS) entry which is preliminary data.</text>
</comment>
<dbReference type="Proteomes" id="UP000027725">
    <property type="component" value="Unassembled WGS sequence"/>
</dbReference>
<dbReference type="Gene3D" id="1.25.40.10">
    <property type="entry name" value="Tetratricopeptide repeat domain"/>
    <property type="match status" value="1"/>
</dbReference>
<evidence type="ECO:0000256" key="1">
    <source>
        <dbReference type="ARBA" id="ARBA00022737"/>
    </source>
</evidence>
<dbReference type="PROSITE" id="PS50005">
    <property type="entry name" value="TPR"/>
    <property type="match status" value="2"/>
</dbReference>
<dbReference type="InterPro" id="IPR011990">
    <property type="entry name" value="TPR-like_helical_dom_sf"/>
</dbReference>
<sequence>MKTRRCGAGLVAALMLGLAACSPGGLSGERDGPFAPGTRPGAEGVDGLVVGHRLMAAGEYELALKAYYRAAAQQGATVDVLSAIGSADLKLGRLNQAEEMLRRAVKVDETFVPAWNNLGVVLMNRGKYPEASRVFRTAFALDSGQSDAIRQNLTLALAKMHKPGYAAPKDEQFSLVRRGVGDYLLLTKH</sequence>
<dbReference type="OrthoDB" id="495305at2"/>
<feature type="signal peptide" evidence="4">
    <location>
        <begin position="1"/>
        <end position="27"/>
    </location>
</feature>
<dbReference type="InterPro" id="IPR052346">
    <property type="entry name" value="O-mannosyl-transferase_TMTC"/>
</dbReference>
<feature type="repeat" description="TPR" evidence="3">
    <location>
        <begin position="112"/>
        <end position="145"/>
    </location>
</feature>
<dbReference type="SMART" id="SM00028">
    <property type="entry name" value="TPR"/>
    <property type="match status" value="2"/>
</dbReference>
<keyword evidence="4" id="KW-0732">Signal</keyword>
<dbReference type="STRING" id="1185766.SAMN05216224_101804"/>
<reference evidence="5 6" key="1">
    <citation type="submission" date="2014-03" db="EMBL/GenBank/DDBJ databases">
        <title>The draft genome sequence of Thioclava dalianensis DLFJ1-1.</title>
        <authorList>
            <person name="Lai Q."/>
            <person name="Shao Z."/>
        </authorList>
    </citation>
    <scope>NUCLEOTIDE SEQUENCE [LARGE SCALE GENOMIC DNA]</scope>
    <source>
        <strain evidence="5 6">DLFJ1-1</strain>
    </source>
</reference>
<dbReference type="PANTHER" id="PTHR44227">
    <property type="match status" value="1"/>
</dbReference>